<dbReference type="InterPro" id="IPR036866">
    <property type="entry name" value="RibonucZ/Hydroxyglut_hydro"/>
</dbReference>
<dbReference type="PANTHER" id="PTHR30619">
    <property type="entry name" value="DNA INTERNALIZATION/COMPETENCE PROTEIN COMEC/REC2"/>
    <property type="match status" value="1"/>
</dbReference>
<feature type="transmembrane region" description="Helical" evidence="7">
    <location>
        <begin position="249"/>
        <end position="272"/>
    </location>
</feature>
<feature type="transmembrane region" description="Helical" evidence="7">
    <location>
        <begin position="292"/>
        <end position="317"/>
    </location>
</feature>
<evidence type="ECO:0000256" key="5">
    <source>
        <dbReference type="ARBA" id="ARBA00023136"/>
    </source>
</evidence>
<feature type="transmembrane region" description="Helical" evidence="7">
    <location>
        <begin position="12"/>
        <end position="30"/>
    </location>
</feature>
<dbReference type="InterPro" id="IPR004477">
    <property type="entry name" value="ComEC_N"/>
</dbReference>
<evidence type="ECO:0000256" key="7">
    <source>
        <dbReference type="SAM" id="Phobius"/>
    </source>
</evidence>
<dbReference type="RefSeq" id="WP_201369270.1">
    <property type="nucleotide sequence ID" value="NZ_BNJG01000001.1"/>
</dbReference>
<feature type="transmembrane region" description="Helical" evidence="7">
    <location>
        <begin position="36"/>
        <end position="54"/>
    </location>
</feature>
<comment type="subcellular location">
    <subcellularLocation>
        <location evidence="1">Cell membrane</location>
        <topology evidence="1">Multi-pass membrane protein</topology>
    </subcellularLocation>
</comment>
<feature type="transmembrane region" description="Helical" evidence="7">
    <location>
        <begin position="432"/>
        <end position="456"/>
    </location>
</feature>
<dbReference type="InterPro" id="IPR025405">
    <property type="entry name" value="DUF4131"/>
</dbReference>
<keyword evidence="5 7" id="KW-0472">Membrane</keyword>
<dbReference type="InterPro" id="IPR052159">
    <property type="entry name" value="Competence_DNA_uptake"/>
</dbReference>
<keyword evidence="4 7" id="KW-1133">Transmembrane helix</keyword>
<dbReference type="Proteomes" id="UP000654345">
    <property type="component" value="Unassembled WGS sequence"/>
</dbReference>
<evidence type="ECO:0000259" key="8">
    <source>
        <dbReference type="Pfam" id="PF03772"/>
    </source>
</evidence>
<keyword evidence="3 7" id="KW-0812">Transmembrane</keyword>
<feature type="domain" description="DUF4131" evidence="9">
    <location>
        <begin position="36"/>
        <end position="171"/>
    </location>
</feature>
<dbReference type="SUPFAM" id="SSF56281">
    <property type="entry name" value="Metallo-hydrolase/oxidoreductase"/>
    <property type="match status" value="1"/>
</dbReference>
<dbReference type="PANTHER" id="PTHR30619:SF7">
    <property type="entry name" value="BETA-LACTAMASE DOMAIN PROTEIN"/>
    <property type="match status" value="1"/>
</dbReference>
<dbReference type="EMBL" id="BNJG01000001">
    <property type="protein sequence ID" value="GHO52352.1"/>
    <property type="molecule type" value="Genomic_DNA"/>
</dbReference>
<evidence type="ECO:0000313" key="10">
    <source>
        <dbReference type="EMBL" id="GHO52352.1"/>
    </source>
</evidence>
<name>A0ABQ3UI52_9CHLR</name>
<evidence type="ECO:0000256" key="2">
    <source>
        <dbReference type="ARBA" id="ARBA00022475"/>
    </source>
</evidence>
<accession>A0ABQ3UI52</accession>
<organism evidence="10 11">
    <name type="scientific">Ktedonobacter robiniae</name>
    <dbReference type="NCBI Taxonomy" id="2778365"/>
    <lineage>
        <taxon>Bacteria</taxon>
        <taxon>Bacillati</taxon>
        <taxon>Chloroflexota</taxon>
        <taxon>Ktedonobacteria</taxon>
        <taxon>Ktedonobacterales</taxon>
        <taxon>Ktedonobacteraceae</taxon>
        <taxon>Ktedonobacter</taxon>
    </lineage>
</organism>
<feature type="transmembrane region" description="Helical" evidence="7">
    <location>
        <begin position="395"/>
        <end position="420"/>
    </location>
</feature>
<evidence type="ECO:0000313" key="11">
    <source>
        <dbReference type="Proteomes" id="UP000654345"/>
    </source>
</evidence>
<gene>
    <name evidence="10" type="ORF">KSB_08270</name>
</gene>
<proteinExistence type="predicted"/>
<feature type="transmembrane region" description="Helical" evidence="7">
    <location>
        <begin position="490"/>
        <end position="509"/>
    </location>
</feature>
<evidence type="ECO:0000256" key="1">
    <source>
        <dbReference type="ARBA" id="ARBA00004651"/>
    </source>
</evidence>
<evidence type="ECO:0000256" key="3">
    <source>
        <dbReference type="ARBA" id="ARBA00022692"/>
    </source>
</evidence>
<feature type="transmembrane region" description="Helical" evidence="7">
    <location>
        <begin position="463"/>
        <end position="484"/>
    </location>
</feature>
<comment type="caution">
    <text evidence="10">The sequence shown here is derived from an EMBL/GenBank/DDBJ whole genome shotgun (WGS) entry which is preliminary data.</text>
</comment>
<feature type="transmembrane region" description="Helical" evidence="7">
    <location>
        <begin position="364"/>
        <end position="383"/>
    </location>
</feature>
<dbReference type="Pfam" id="PF13567">
    <property type="entry name" value="DUF4131"/>
    <property type="match status" value="1"/>
</dbReference>
<evidence type="ECO:0008006" key="12">
    <source>
        <dbReference type="Google" id="ProtNLM"/>
    </source>
</evidence>
<sequence length="852" mass="90782">MDIRERGVGTELQGMLLVVLAGAWLAGMVLANSVALAAGVWLVSAGVALLVCVGDWQEQRVCLLAGMLVLLFLGAWRYTVETPREQPHSLAHLVGTRGLHVRGEVSAEPTTTGHSRSLLIVAHEVSITGAGWQPAQGELSVVTLGDAIIDPYGANYGDEVELTGTLQPAPPGPSAVVATMAFPRVQVSAHGGNALLEALFTLRVTLSQVLARALPQPEAALLIAIFLSLHTPSLTLLKADFNATGTAHLVAASGFKITLLTGLLVQVLSRLYEDRVNGWQVLPAQRRKDWRRWLVTLLVLGCISGYTLLSGASPAALRAGIMGSLLYLTPRLGRRYNVYTALAATALVMSALDPFLAWNVGFQLSFVGTLGILLLTPALTRMLHPLQRLPGGGYLGELLAVTLAAQVATFPIVAVTFHVVSLVAPLANLLTVPLLGTLLVLGTLLCAIGVLSPLLLQLCGELAWPLVHYVAVVISWCAHLPWAALNVGNVDTLLVCLYYALLGALYYLWPLSQESMISKTSISSDQGSRQRSRMQRLPTRLRLLMAVLILLACSLSLFQAQAQASTNQAEVTFFSLGSPTQPEAGTAIFLKSTDGHNSLIDGGLDSAGVGLALDRLLSPWQHTLDTVMLTAPLQDHITGLQDVAARYTIGRAVDAGMLHPSATYARWRRTISERAIPYVVAQQGSMIPSGANMQIQVLWPLELHKGSDEARDNSLVLRLTAPGLSLLLLGEAATSNYALQGLLDDIDPTYLQADIVQVVGNENKPFPQALATLLAKAQPAQLIVTPGTPGRGVNKQASSTSSEELSTLLSRETGGLLSTLAVRFIAQTGTLTLRDTGQGWQSFAENDLFSSS</sequence>
<evidence type="ECO:0000256" key="4">
    <source>
        <dbReference type="ARBA" id="ARBA00022989"/>
    </source>
</evidence>
<evidence type="ECO:0000256" key="6">
    <source>
        <dbReference type="SAM" id="MobiDB-lite"/>
    </source>
</evidence>
<reference evidence="10 11" key="1">
    <citation type="journal article" date="2021" name="Int. J. Syst. Evol. Microbiol.">
        <title>Reticulibacter mediterranei gen. nov., sp. nov., within the new family Reticulibacteraceae fam. nov., and Ktedonospora formicarum gen. nov., sp. nov., Ktedonobacter robiniae sp. nov., Dictyobacter formicarum sp. nov. and Dictyobacter arantiisoli sp. nov., belonging to the class Ktedonobacteria.</title>
        <authorList>
            <person name="Yabe S."/>
            <person name="Zheng Y."/>
            <person name="Wang C.M."/>
            <person name="Sakai Y."/>
            <person name="Abe K."/>
            <person name="Yokota A."/>
            <person name="Donadio S."/>
            <person name="Cavaletti L."/>
            <person name="Monciardini P."/>
        </authorList>
    </citation>
    <scope>NUCLEOTIDE SEQUENCE [LARGE SCALE GENOMIC DNA]</scope>
    <source>
        <strain evidence="10 11">SOSP1-30</strain>
    </source>
</reference>
<feature type="transmembrane region" description="Helical" evidence="7">
    <location>
        <begin position="541"/>
        <end position="558"/>
    </location>
</feature>
<protein>
    <recommendedName>
        <fullName evidence="12">ComEC/Rec2-related protein domain-containing protein</fullName>
    </recommendedName>
</protein>
<evidence type="ECO:0000259" key="9">
    <source>
        <dbReference type="Pfam" id="PF13567"/>
    </source>
</evidence>
<feature type="transmembrane region" description="Helical" evidence="7">
    <location>
        <begin position="61"/>
        <end position="79"/>
    </location>
</feature>
<keyword evidence="2" id="KW-1003">Cell membrane</keyword>
<dbReference type="Gene3D" id="3.60.15.10">
    <property type="entry name" value="Ribonuclease Z/Hydroxyacylglutathione hydrolase-like"/>
    <property type="match status" value="1"/>
</dbReference>
<feature type="region of interest" description="Disordered" evidence="6">
    <location>
        <begin position="785"/>
        <end position="805"/>
    </location>
</feature>
<dbReference type="Pfam" id="PF03772">
    <property type="entry name" value="Competence"/>
    <property type="match status" value="1"/>
</dbReference>
<dbReference type="NCBIfam" id="TIGR00360">
    <property type="entry name" value="ComEC_N-term"/>
    <property type="match status" value="1"/>
</dbReference>
<keyword evidence="11" id="KW-1185">Reference proteome</keyword>
<feature type="domain" description="ComEC/Rec2-related protein" evidence="8">
    <location>
        <begin position="238"/>
        <end position="509"/>
    </location>
</feature>